<dbReference type="InterPro" id="IPR016193">
    <property type="entry name" value="Cytidine_deaminase-like"/>
</dbReference>
<dbReference type="InterPro" id="IPR002734">
    <property type="entry name" value="RibDG_C"/>
</dbReference>
<feature type="binding site" evidence="14">
    <location>
        <position position="181"/>
    </location>
    <ligand>
        <name>NADP(+)</name>
        <dbReference type="ChEBI" id="CHEBI:58349"/>
    </ligand>
</feature>
<dbReference type="GO" id="GO:0008703">
    <property type="term" value="F:5-amino-6-(5-phosphoribosylamino)uracil reductase activity"/>
    <property type="evidence" value="ECO:0007669"/>
    <property type="project" value="UniProtKB-EC"/>
</dbReference>
<evidence type="ECO:0000256" key="7">
    <source>
        <dbReference type="ARBA" id="ARBA00022723"/>
    </source>
</evidence>
<dbReference type="GO" id="GO:0008835">
    <property type="term" value="F:diaminohydroxyphosphoribosylaminopyrimidine deaminase activity"/>
    <property type="evidence" value="ECO:0007669"/>
    <property type="project" value="UniProtKB-EC"/>
</dbReference>
<gene>
    <name evidence="17" type="primary">ribD</name>
    <name evidence="17" type="ORF">KD146_14000</name>
</gene>
<comment type="catalytic activity">
    <reaction evidence="12">
        <text>5-amino-6-(5-phospho-D-ribitylamino)uracil + NADP(+) = 5-amino-6-(5-phospho-D-ribosylamino)uracil + NADPH + H(+)</text>
        <dbReference type="Rhea" id="RHEA:17845"/>
        <dbReference type="ChEBI" id="CHEBI:15378"/>
        <dbReference type="ChEBI" id="CHEBI:57783"/>
        <dbReference type="ChEBI" id="CHEBI:58349"/>
        <dbReference type="ChEBI" id="CHEBI:58421"/>
        <dbReference type="ChEBI" id="CHEBI:58453"/>
        <dbReference type="EC" id="1.1.1.193"/>
    </reaction>
</comment>
<dbReference type="NCBIfam" id="TIGR00326">
    <property type="entry name" value="eubact_ribD"/>
    <property type="match status" value="1"/>
</dbReference>
<evidence type="ECO:0000256" key="12">
    <source>
        <dbReference type="PIRNR" id="PIRNR006769"/>
    </source>
</evidence>
<proteinExistence type="inferred from homology"/>
<dbReference type="InterPro" id="IPR024072">
    <property type="entry name" value="DHFR-like_dom_sf"/>
</dbReference>
<dbReference type="GO" id="GO:0008270">
    <property type="term" value="F:zinc ion binding"/>
    <property type="evidence" value="ECO:0007669"/>
    <property type="project" value="InterPro"/>
</dbReference>
<feature type="active site" description="Proton donor" evidence="13">
    <location>
        <position position="67"/>
    </location>
</feature>
<evidence type="ECO:0000256" key="13">
    <source>
        <dbReference type="PIRSR" id="PIRSR006769-1"/>
    </source>
</evidence>
<evidence type="ECO:0000256" key="5">
    <source>
        <dbReference type="ARBA" id="ARBA00007417"/>
    </source>
</evidence>
<reference evidence="17" key="1">
    <citation type="submission" date="2021-04" db="EMBL/GenBank/DDBJ databases">
        <title>Devosia litorisediminis sp. nov., isolated from a sand dune.</title>
        <authorList>
            <person name="Park S."/>
            <person name="Yoon J.-H."/>
        </authorList>
    </citation>
    <scope>NUCLEOTIDE SEQUENCE</scope>
    <source>
        <strain evidence="17">BSSL-BM10</strain>
    </source>
</reference>
<dbReference type="EC" id="3.5.4.26" evidence="12"/>
<evidence type="ECO:0000256" key="4">
    <source>
        <dbReference type="ARBA" id="ARBA00005259"/>
    </source>
</evidence>
<evidence type="ECO:0000256" key="11">
    <source>
        <dbReference type="ARBA" id="ARBA00023268"/>
    </source>
</evidence>
<accession>A0A942ED87</accession>
<keyword evidence="6 12" id="KW-0686">Riboflavin biosynthesis</keyword>
<dbReference type="SUPFAM" id="SSF53597">
    <property type="entry name" value="Dihydrofolate reductase-like"/>
    <property type="match status" value="1"/>
</dbReference>
<dbReference type="Gene3D" id="3.40.430.10">
    <property type="entry name" value="Dihydrofolate Reductase, subunit A"/>
    <property type="match status" value="1"/>
</dbReference>
<comment type="similarity">
    <text evidence="5 12">In the C-terminal section; belongs to the HTP reductase family.</text>
</comment>
<dbReference type="RefSeq" id="WP_212659442.1">
    <property type="nucleotide sequence ID" value="NZ_JAGXTP010000002.1"/>
</dbReference>
<feature type="binding site" evidence="14">
    <location>
        <position position="226"/>
    </location>
    <ligand>
        <name>NADP(+)</name>
        <dbReference type="ChEBI" id="CHEBI:58349"/>
    </ligand>
</feature>
<evidence type="ECO:0000256" key="9">
    <source>
        <dbReference type="ARBA" id="ARBA00022857"/>
    </source>
</evidence>
<evidence type="ECO:0000313" key="18">
    <source>
        <dbReference type="Proteomes" id="UP000678281"/>
    </source>
</evidence>
<dbReference type="Gene3D" id="3.40.140.10">
    <property type="entry name" value="Cytidine Deaminase, domain 2"/>
    <property type="match status" value="1"/>
</dbReference>
<evidence type="ECO:0000256" key="2">
    <source>
        <dbReference type="ARBA" id="ARBA00004882"/>
    </source>
</evidence>
<dbReference type="CDD" id="cd01284">
    <property type="entry name" value="Riboflavin_deaminase-reductase"/>
    <property type="match status" value="1"/>
</dbReference>
<evidence type="ECO:0000256" key="1">
    <source>
        <dbReference type="ARBA" id="ARBA00002151"/>
    </source>
</evidence>
<sequence length="335" mass="35549">MQTSKTQEHSTLPAEAIASAFAHALDLAQQWQGATAPNPPVGCVLLGVDGEILAAAAHQRAGQPHAEALAIAQSQSNGSFARIHTIIVTLEPCNHSGRTPPCAGALLQTPAHHVWIGVRDPNPRVACGGAEHLQRAGLTVHDLAELETGTTEELHRRAARLLAPFVKHTQTGLPWVTLKQAISREGGMVPPAGQKTFTGPAALDLAHRRRKQADAVLTGSGTVLADAPDFSVRRVSDFQNKQRHLVILDRRARVAPAYIAAAQSRGFLVSIETDITTALTRLGAAGCLEVLVEAGAELTQSILAGGHWDEHVLIRQAADPGANDLVTIRYRSTTT</sequence>
<feature type="binding site" evidence="14">
    <location>
        <position position="222"/>
    </location>
    <ligand>
        <name>NADP(+)</name>
        <dbReference type="ChEBI" id="CHEBI:58349"/>
    </ligand>
</feature>
<keyword evidence="8 12" id="KW-0862">Zinc</keyword>
<feature type="binding site" evidence="15">
    <location>
        <position position="102"/>
    </location>
    <ligand>
        <name>Zn(2+)</name>
        <dbReference type="ChEBI" id="CHEBI:29105"/>
        <note>catalytic</note>
    </ligand>
</feature>
<dbReference type="Pfam" id="PF01872">
    <property type="entry name" value="RibD_C"/>
    <property type="match status" value="1"/>
</dbReference>
<feature type="binding site" evidence="14">
    <location>
        <position position="210"/>
    </location>
    <ligand>
        <name>substrate</name>
    </ligand>
</feature>
<feature type="domain" description="CMP/dCMP-type deaminase" evidence="16">
    <location>
        <begin position="16"/>
        <end position="141"/>
    </location>
</feature>
<evidence type="ECO:0000256" key="14">
    <source>
        <dbReference type="PIRSR" id="PIRSR006769-2"/>
    </source>
</evidence>
<dbReference type="EMBL" id="JAGXTP010000002">
    <property type="protein sequence ID" value="MBS3849810.1"/>
    <property type="molecule type" value="Genomic_DNA"/>
</dbReference>
<evidence type="ECO:0000256" key="15">
    <source>
        <dbReference type="PIRSR" id="PIRSR006769-3"/>
    </source>
</evidence>
<feature type="binding site" evidence="15">
    <location>
        <position position="93"/>
    </location>
    <ligand>
        <name>Zn(2+)</name>
        <dbReference type="ChEBI" id="CHEBI:29105"/>
        <note>catalytic</note>
    </ligand>
</feature>
<comment type="similarity">
    <text evidence="4 12">In the N-terminal section; belongs to the cytidine and deoxycytidylate deaminase family.</text>
</comment>
<dbReference type="InterPro" id="IPR002125">
    <property type="entry name" value="CMP_dCMP_dom"/>
</dbReference>
<keyword evidence="12 17" id="KW-0378">Hydrolase</keyword>
<dbReference type="InterPro" id="IPR004794">
    <property type="entry name" value="Eubact_RibD"/>
</dbReference>
<protein>
    <recommendedName>
        <fullName evidence="12">Riboflavin biosynthesis protein RibD</fullName>
    </recommendedName>
    <domain>
        <recommendedName>
            <fullName evidence="12">Diaminohydroxyphosphoribosylaminopyrimidine deaminase</fullName>
            <shortName evidence="12">DRAP deaminase</shortName>
            <ecNumber evidence="12">3.5.4.26</ecNumber>
        </recommendedName>
        <alternativeName>
            <fullName evidence="12">Riboflavin-specific deaminase</fullName>
        </alternativeName>
    </domain>
    <domain>
        <recommendedName>
            <fullName evidence="12">5-amino-6-(5-phosphoribosylamino)uracil reductase</fullName>
            <ecNumber evidence="12">1.1.1.193</ecNumber>
        </recommendedName>
        <alternativeName>
            <fullName evidence="12">HTP reductase</fullName>
        </alternativeName>
    </domain>
</protein>
<dbReference type="InterPro" id="IPR050765">
    <property type="entry name" value="Riboflavin_Biosynth_HTPR"/>
</dbReference>
<comment type="catalytic activity">
    <reaction evidence="12">
        <text>2,5-diamino-6-hydroxy-4-(5-phosphoribosylamino)-pyrimidine + H2O + H(+) = 5-amino-6-(5-phospho-D-ribosylamino)uracil + NH4(+)</text>
        <dbReference type="Rhea" id="RHEA:21868"/>
        <dbReference type="ChEBI" id="CHEBI:15377"/>
        <dbReference type="ChEBI" id="CHEBI:15378"/>
        <dbReference type="ChEBI" id="CHEBI:28938"/>
        <dbReference type="ChEBI" id="CHEBI:58453"/>
        <dbReference type="ChEBI" id="CHEBI:58614"/>
        <dbReference type="EC" id="3.5.4.26"/>
    </reaction>
</comment>
<evidence type="ECO:0000313" key="17">
    <source>
        <dbReference type="EMBL" id="MBS3849810.1"/>
    </source>
</evidence>
<feature type="binding site" evidence="14">
    <location>
        <position position="293"/>
    </location>
    <ligand>
        <name>substrate</name>
    </ligand>
</feature>
<feature type="binding site" evidence="14">
    <location>
        <position position="233"/>
    </location>
    <ligand>
        <name>substrate</name>
    </ligand>
</feature>
<keyword evidence="10 12" id="KW-0560">Oxidoreductase</keyword>
<feature type="binding site" evidence="15">
    <location>
        <position position="65"/>
    </location>
    <ligand>
        <name>Zn(2+)</name>
        <dbReference type="ChEBI" id="CHEBI:29105"/>
        <note>catalytic</note>
    </ligand>
</feature>
<keyword evidence="11" id="KW-0511">Multifunctional enzyme</keyword>
<dbReference type="PIRSF" id="PIRSF006769">
    <property type="entry name" value="RibD"/>
    <property type="match status" value="1"/>
</dbReference>
<dbReference type="Pfam" id="PF00383">
    <property type="entry name" value="dCMP_cyt_deam_1"/>
    <property type="match status" value="1"/>
</dbReference>
<evidence type="ECO:0000259" key="16">
    <source>
        <dbReference type="PROSITE" id="PS51747"/>
    </source>
</evidence>
<comment type="pathway">
    <text evidence="2 12">Cofactor biosynthesis; riboflavin biosynthesis; 5-amino-6-(D-ribitylamino)uracil from GTP: step 2/4.</text>
</comment>
<evidence type="ECO:0000256" key="8">
    <source>
        <dbReference type="ARBA" id="ARBA00022833"/>
    </source>
</evidence>
<dbReference type="PROSITE" id="PS00903">
    <property type="entry name" value="CYT_DCMP_DEAMINASES_1"/>
    <property type="match status" value="1"/>
</dbReference>
<evidence type="ECO:0000256" key="10">
    <source>
        <dbReference type="ARBA" id="ARBA00023002"/>
    </source>
</evidence>
<comment type="caution">
    <text evidence="17">The sequence shown here is derived from an EMBL/GenBank/DDBJ whole genome shotgun (WGS) entry which is preliminary data.</text>
</comment>
<dbReference type="PROSITE" id="PS51747">
    <property type="entry name" value="CYT_DCMP_DEAMINASES_2"/>
    <property type="match status" value="1"/>
</dbReference>
<dbReference type="Proteomes" id="UP000678281">
    <property type="component" value="Unassembled WGS sequence"/>
</dbReference>
<comment type="pathway">
    <text evidence="3 12">Cofactor biosynthesis; riboflavin biosynthesis; 5-amino-6-(D-ribitylamino)uracil from GTP: step 3/4.</text>
</comment>
<comment type="cofactor">
    <cofactor evidence="12 15">
        <name>Zn(2+)</name>
        <dbReference type="ChEBI" id="CHEBI:29105"/>
    </cofactor>
    <text evidence="12 15">Binds 1 zinc ion.</text>
</comment>
<name>A0A942ED87_9HYPH</name>
<dbReference type="EC" id="1.1.1.193" evidence="12"/>
<dbReference type="PANTHER" id="PTHR38011">
    <property type="entry name" value="DIHYDROFOLATE REDUCTASE FAMILY PROTEIN (AFU_ORTHOLOGUE AFUA_8G06820)"/>
    <property type="match status" value="1"/>
</dbReference>
<dbReference type="InterPro" id="IPR016192">
    <property type="entry name" value="APOBEC/CMP_deaminase_Zn-bd"/>
</dbReference>
<keyword evidence="18" id="KW-1185">Reference proteome</keyword>
<dbReference type="PANTHER" id="PTHR38011:SF7">
    <property type="entry name" value="2,5-DIAMINO-6-RIBOSYLAMINO-4(3H)-PYRIMIDINONE 5'-PHOSPHATE REDUCTASE"/>
    <property type="match status" value="1"/>
</dbReference>
<evidence type="ECO:0000256" key="3">
    <source>
        <dbReference type="ARBA" id="ARBA00004910"/>
    </source>
</evidence>
<comment type="function">
    <text evidence="1 12">Converts 2,5-diamino-6-(ribosylamino)-4(3h)-pyrimidinone 5'-phosphate into 5-amino-6-(ribosylamino)-2,4(1h,3h)-pyrimidinedione 5'-phosphate.</text>
</comment>
<evidence type="ECO:0000256" key="6">
    <source>
        <dbReference type="ARBA" id="ARBA00022619"/>
    </source>
</evidence>
<feature type="binding site" evidence="14">
    <location>
        <begin position="295"/>
        <end position="301"/>
    </location>
    <ligand>
        <name>NADP(+)</name>
        <dbReference type="ChEBI" id="CHEBI:58349"/>
    </ligand>
</feature>
<keyword evidence="7 12" id="KW-0479">Metal-binding</keyword>
<organism evidence="17 18">
    <name type="scientific">Devosia litorisediminis</name>
    <dbReference type="NCBI Taxonomy" id="2829817"/>
    <lineage>
        <taxon>Bacteria</taxon>
        <taxon>Pseudomonadati</taxon>
        <taxon>Pseudomonadota</taxon>
        <taxon>Alphaproteobacteria</taxon>
        <taxon>Hyphomicrobiales</taxon>
        <taxon>Devosiaceae</taxon>
        <taxon>Devosia</taxon>
    </lineage>
</organism>
<dbReference type="GO" id="GO:0009231">
    <property type="term" value="P:riboflavin biosynthetic process"/>
    <property type="evidence" value="ECO:0007669"/>
    <property type="project" value="UniProtKB-KW"/>
</dbReference>
<keyword evidence="9 12" id="KW-0521">NADP</keyword>
<dbReference type="AlphaFoldDB" id="A0A942ED87"/>
<dbReference type="SUPFAM" id="SSF53927">
    <property type="entry name" value="Cytidine deaminase-like"/>
    <property type="match status" value="1"/>
</dbReference>